<comment type="similarity">
    <text evidence="5">Belongs to the SAT4 family.</text>
</comment>
<dbReference type="EMBL" id="KZ613944">
    <property type="protein sequence ID" value="PMD41948.1"/>
    <property type="molecule type" value="Genomic_DNA"/>
</dbReference>
<evidence type="ECO:0000256" key="4">
    <source>
        <dbReference type="ARBA" id="ARBA00023136"/>
    </source>
</evidence>
<evidence type="ECO:0000313" key="8">
    <source>
        <dbReference type="EMBL" id="PMD41948.1"/>
    </source>
</evidence>
<dbReference type="OrthoDB" id="10017208at2759"/>
<dbReference type="PANTHER" id="PTHR33048">
    <property type="entry name" value="PTH11-LIKE INTEGRAL MEMBRANE PROTEIN (AFU_ORTHOLOGUE AFUA_5G11245)"/>
    <property type="match status" value="1"/>
</dbReference>
<dbReference type="InterPro" id="IPR049326">
    <property type="entry name" value="Rhodopsin_dom_fungi"/>
</dbReference>
<dbReference type="AlphaFoldDB" id="A0A2J6RTV2"/>
<organism evidence="8 9">
    <name type="scientific">Hyaloscypha variabilis (strain UAMH 11265 / GT02V1 / F)</name>
    <name type="common">Meliniomyces variabilis</name>
    <dbReference type="NCBI Taxonomy" id="1149755"/>
    <lineage>
        <taxon>Eukaryota</taxon>
        <taxon>Fungi</taxon>
        <taxon>Dikarya</taxon>
        <taxon>Ascomycota</taxon>
        <taxon>Pezizomycotina</taxon>
        <taxon>Leotiomycetes</taxon>
        <taxon>Helotiales</taxon>
        <taxon>Hyaloscyphaceae</taxon>
        <taxon>Hyaloscypha</taxon>
        <taxon>Hyaloscypha variabilis</taxon>
    </lineage>
</organism>
<evidence type="ECO:0000256" key="1">
    <source>
        <dbReference type="ARBA" id="ARBA00004141"/>
    </source>
</evidence>
<comment type="subcellular location">
    <subcellularLocation>
        <location evidence="1">Membrane</location>
        <topology evidence="1">Multi-pass membrane protein</topology>
    </subcellularLocation>
</comment>
<keyword evidence="4 6" id="KW-0472">Membrane</keyword>
<evidence type="ECO:0000256" key="6">
    <source>
        <dbReference type="SAM" id="Phobius"/>
    </source>
</evidence>
<dbReference type="Proteomes" id="UP000235786">
    <property type="component" value="Unassembled WGS sequence"/>
</dbReference>
<dbReference type="InterPro" id="IPR052337">
    <property type="entry name" value="SAT4-like"/>
</dbReference>
<reference evidence="8 9" key="1">
    <citation type="submission" date="2016-04" db="EMBL/GenBank/DDBJ databases">
        <title>A degradative enzymes factory behind the ericoid mycorrhizal symbiosis.</title>
        <authorList>
            <consortium name="DOE Joint Genome Institute"/>
            <person name="Martino E."/>
            <person name="Morin E."/>
            <person name="Grelet G."/>
            <person name="Kuo A."/>
            <person name="Kohler A."/>
            <person name="Daghino S."/>
            <person name="Barry K."/>
            <person name="Choi C."/>
            <person name="Cichocki N."/>
            <person name="Clum A."/>
            <person name="Copeland A."/>
            <person name="Hainaut M."/>
            <person name="Haridas S."/>
            <person name="Labutti K."/>
            <person name="Lindquist E."/>
            <person name="Lipzen A."/>
            <person name="Khouja H.-R."/>
            <person name="Murat C."/>
            <person name="Ohm R."/>
            <person name="Olson A."/>
            <person name="Spatafora J."/>
            <person name="Veneault-Fourrey C."/>
            <person name="Henrissat B."/>
            <person name="Grigoriev I."/>
            <person name="Martin F."/>
            <person name="Perotto S."/>
        </authorList>
    </citation>
    <scope>NUCLEOTIDE SEQUENCE [LARGE SCALE GENOMIC DNA]</scope>
    <source>
        <strain evidence="8 9">F</strain>
    </source>
</reference>
<accession>A0A2J6RTV2</accession>
<gene>
    <name evidence="8" type="ORF">L207DRAFT_458601</name>
</gene>
<keyword evidence="9" id="KW-1185">Reference proteome</keyword>
<evidence type="ECO:0000259" key="7">
    <source>
        <dbReference type="Pfam" id="PF20684"/>
    </source>
</evidence>
<feature type="transmembrane region" description="Helical" evidence="6">
    <location>
        <begin position="82"/>
        <end position="105"/>
    </location>
</feature>
<feature type="domain" description="Rhodopsin" evidence="7">
    <location>
        <begin position="5"/>
        <end position="182"/>
    </location>
</feature>
<feature type="transmembrane region" description="Helical" evidence="6">
    <location>
        <begin position="41"/>
        <end position="70"/>
    </location>
</feature>
<evidence type="ECO:0000256" key="2">
    <source>
        <dbReference type="ARBA" id="ARBA00022692"/>
    </source>
</evidence>
<feature type="transmembrane region" description="Helical" evidence="6">
    <location>
        <begin position="117"/>
        <end position="138"/>
    </location>
</feature>
<name>A0A2J6RTV2_HYAVF</name>
<evidence type="ECO:0000256" key="3">
    <source>
        <dbReference type="ARBA" id="ARBA00022989"/>
    </source>
</evidence>
<dbReference type="Pfam" id="PF20684">
    <property type="entry name" value="Fung_rhodopsin"/>
    <property type="match status" value="1"/>
</dbReference>
<keyword evidence="2 6" id="KW-0812">Transmembrane</keyword>
<proteinExistence type="inferred from homology"/>
<feature type="transmembrane region" description="Helical" evidence="6">
    <location>
        <begin position="6"/>
        <end position="29"/>
    </location>
</feature>
<dbReference type="GO" id="GO:0016020">
    <property type="term" value="C:membrane"/>
    <property type="evidence" value="ECO:0007669"/>
    <property type="project" value="UniProtKB-SubCell"/>
</dbReference>
<sequence length="280" mass="31619">MSIKSLWTSIIFYNLSLYFTKISVLLQYLRIFTNYIRRVCCCTIAAIALWGVYSTLSNILACIPISAFWAEDPHARCQSKQFLWFFNSSVNIVTDLVILTLPMPIIKSLRLPLRQKVALMIVFALGGFVCIASILRLHSLYVISVSKDPIWDNVPTSIWSKIEVYLSIMCASLPTIKPVLERLFPRLMARPRSGSDSLATNTFPSHHSNTISGARIRLADVDERVETVTSVDGNDRLNTWLGDSSDEDLRKDIFVTISMRQDVESEGTMASGDDLIFQRP</sequence>
<evidence type="ECO:0000256" key="5">
    <source>
        <dbReference type="ARBA" id="ARBA00038359"/>
    </source>
</evidence>
<keyword evidence="3 6" id="KW-1133">Transmembrane helix</keyword>
<protein>
    <recommendedName>
        <fullName evidence="7">Rhodopsin domain-containing protein</fullName>
    </recommendedName>
</protein>
<dbReference type="PANTHER" id="PTHR33048:SF132">
    <property type="entry name" value="MEMBRANE PROTEIN, PUTATIVE (AFU_ORTHOLOGUE AFUA_6G07820)-RELATED"/>
    <property type="match status" value="1"/>
</dbReference>
<evidence type="ECO:0000313" key="9">
    <source>
        <dbReference type="Proteomes" id="UP000235786"/>
    </source>
</evidence>